<keyword evidence="4 7" id="KW-0812">Transmembrane</keyword>
<dbReference type="Proteomes" id="UP001501624">
    <property type="component" value="Unassembled WGS sequence"/>
</dbReference>
<feature type="transmembrane region" description="Helical" evidence="7">
    <location>
        <begin position="48"/>
        <end position="73"/>
    </location>
</feature>
<feature type="transmembrane region" description="Helical" evidence="7">
    <location>
        <begin position="173"/>
        <end position="195"/>
    </location>
</feature>
<reference evidence="10" key="1">
    <citation type="journal article" date="2019" name="Int. J. Syst. Evol. Microbiol.">
        <title>The Global Catalogue of Microorganisms (GCM) 10K type strain sequencing project: providing services to taxonomists for standard genome sequencing and annotation.</title>
        <authorList>
            <consortium name="The Broad Institute Genomics Platform"/>
            <consortium name="The Broad Institute Genome Sequencing Center for Infectious Disease"/>
            <person name="Wu L."/>
            <person name="Ma J."/>
        </authorList>
    </citation>
    <scope>NUCLEOTIDE SEQUENCE [LARGE SCALE GENOMIC DNA]</scope>
    <source>
        <strain evidence="10">JCM 17017</strain>
    </source>
</reference>
<dbReference type="EMBL" id="BAABCM010000027">
    <property type="protein sequence ID" value="GAA3857355.1"/>
    <property type="molecule type" value="Genomic_DNA"/>
</dbReference>
<dbReference type="InterPro" id="IPR051311">
    <property type="entry name" value="DedA_domain"/>
</dbReference>
<keyword evidence="10" id="KW-1185">Reference proteome</keyword>
<proteinExistence type="inferred from homology"/>
<dbReference type="RefSeq" id="WP_237339825.1">
    <property type="nucleotide sequence ID" value="NZ_BAABCM010000027.1"/>
</dbReference>
<comment type="caution">
    <text evidence="9">The sequence shown here is derived from an EMBL/GenBank/DDBJ whole genome shotgun (WGS) entry which is preliminary data.</text>
</comment>
<evidence type="ECO:0000256" key="1">
    <source>
        <dbReference type="ARBA" id="ARBA00004651"/>
    </source>
</evidence>
<evidence type="ECO:0000256" key="4">
    <source>
        <dbReference type="ARBA" id="ARBA00022692"/>
    </source>
</evidence>
<keyword evidence="3" id="KW-1003">Cell membrane</keyword>
<organism evidence="9 10">
    <name type="scientific">Amycolatopsis tucumanensis</name>
    <dbReference type="NCBI Taxonomy" id="401106"/>
    <lineage>
        <taxon>Bacteria</taxon>
        <taxon>Bacillati</taxon>
        <taxon>Actinomycetota</taxon>
        <taxon>Actinomycetes</taxon>
        <taxon>Pseudonocardiales</taxon>
        <taxon>Pseudonocardiaceae</taxon>
        <taxon>Amycolatopsis</taxon>
    </lineage>
</organism>
<evidence type="ECO:0000256" key="6">
    <source>
        <dbReference type="ARBA" id="ARBA00023136"/>
    </source>
</evidence>
<name>A0ABP7JXF0_9PSEU</name>
<evidence type="ECO:0000259" key="8">
    <source>
        <dbReference type="Pfam" id="PF09335"/>
    </source>
</evidence>
<evidence type="ECO:0000256" key="3">
    <source>
        <dbReference type="ARBA" id="ARBA00022475"/>
    </source>
</evidence>
<keyword evidence="6 7" id="KW-0472">Membrane</keyword>
<dbReference type="PANTHER" id="PTHR42709">
    <property type="entry name" value="ALKALINE PHOSPHATASE LIKE PROTEIN"/>
    <property type="match status" value="1"/>
</dbReference>
<comment type="subcellular location">
    <subcellularLocation>
        <location evidence="1">Cell membrane</location>
        <topology evidence="1">Multi-pass membrane protein</topology>
    </subcellularLocation>
</comment>
<evidence type="ECO:0000256" key="7">
    <source>
        <dbReference type="SAM" id="Phobius"/>
    </source>
</evidence>
<dbReference type="PANTHER" id="PTHR42709:SF6">
    <property type="entry name" value="UNDECAPRENYL PHOSPHATE TRANSPORTER A"/>
    <property type="match status" value="1"/>
</dbReference>
<evidence type="ECO:0000256" key="5">
    <source>
        <dbReference type="ARBA" id="ARBA00022989"/>
    </source>
</evidence>
<evidence type="ECO:0000256" key="2">
    <source>
        <dbReference type="ARBA" id="ARBA00010792"/>
    </source>
</evidence>
<protein>
    <recommendedName>
        <fullName evidence="8">VTT domain-containing protein</fullName>
    </recommendedName>
</protein>
<feature type="domain" description="VTT" evidence="8">
    <location>
        <begin position="36"/>
        <end position="161"/>
    </location>
</feature>
<sequence>MADWLVTTLTHLASPWAYLLVGVLATVEAVFVGLVLPGEFALLLGGFLAFAGHVSLVIMLVVAIVAAIAGYLLGYGLGRRLGPALRTSRIGRRIGPARWKRVDTTLATYGGQALLVGGLIGVLRAVLPTAAGMARMPFATFLIYTVAGGVLWGPGFVLLGYLAGRSCRRVADIAGSASAALLIVLLLVVVVIVLARRAKARRQGRGQR</sequence>
<feature type="transmembrane region" description="Helical" evidence="7">
    <location>
        <begin position="106"/>
        <end position="127"/>
    </location>
</feature>
<accession>A0ABP7JXF0</accession>
<evidence type="ECO:0000313" key="9">
    <source>
        <dbReference type="EMBL" id="GAA3857355.1"/>
    </source>
</evidence>
<keyword evidence="5 7" id="KW-1133">Transmembrane helix</keyword>
<feature type="transmembrane region" description="Helical" evidence="7">
    <location>
        <begin position="16"/>
        <end position="36"/>
    </location>
</feature>
<comment type="similarity">
    <text evidence="2">Belongs to the DedA family.</text>
</comment>
<feature type="transmembrane region" description="Helical" evidence="7">
    <location>
        <begin position="139"/>
        <end position="161"/>
    </location>
</feature>
<dbReference type="Pfam" id="PF09335">
    <property type="entry name" value="VTT_dom"/>
    <property type="match status" value="1"/>
</dbReference>
<gene>
    <name evidence="9" type="ORF">GCM10022380_88390</name>
</gene>
<evidence type="ECO:0000313" key="10">
    <source>
        <dbReference type="Proteomes" id="UP001501624"/>
    </source>
</evidence>
<dbReference type="InterPro" id="IPR032816">
    <property type="entry name" value="VTT_dom"/>
</dbReference>